<feature type="region of interest" description="Disordered" evidence="1">
    <location>
        <begin position="492"/>
        <end position="526"/>
    </location>
</feature>
<name>A0ABM1RXE2_LIMPO</name>
<evidence type="ECO:0000313" key="3">
    <source>
        <dbReference type="RefSeq" id="XP_022236047.1"/>
    </source>
</evidence>
<dbReference type="RefSeq" id="XP_022236047.1">
    <property type="nucleotide sequence ID" value="XM_022380339.1"/>
</dbReference>
<proteinExistence type="predicted"/>
<accession>A0ABM1RXE2</accession>
<keyword evidence="2" id="KW-1185">Reference proteome</keyword>
<protein>
    <submittedName>
        <fullName evidence="3">Uncharacterized protein LOC106476483</fullName>
    </submittedName>
</protein>
<dbReference type="PANTHER" id="PTHR14955">
    <property type="entry name" value="RETINOIC ACID INDUCED 1/TRANSCRIPTION FACTOR 20"/>
    <property type="match status" value="1"/>
</dbReference>
<gene>
    <name evidence="3" type="primary">LOC106476483</name>
</gene>
<dbReference type="Proteomes" id="UP000694941">
    <property type="component" value="Unplaced"/>
</dbReference>
<feature type="non-terminal residue" evidence="3">
    <location>
        <position position="570"/>
    </location>
</feature>
<dbReference type="InterPro" id="IPR052440">
    <property type="entry name" value="Trans_Reg/Chrom_Remod"/>
</dbReference>
<dbReference type="PANTHER" id="PTHR14955:SF4">
    <property type="entry name" value="PHD-TYPE DOMAIN-CONTAINING PROTEIN"/>
    <property type="match status" value="1"/>
</dbReference>
<evidence type="ECO:0000256" key="1">
    <source>
        <dbReference type="SAM" id="MobiDB-lite"/>
    </source>
</evidence>
<dbReference type="GeneID" id="106476483"/>
<organism evidence="2 3">
    <name type="scientific">Limulus polyphemus</name>
    <name type="common">Atlantic horseshoe crab</name>
    <dbReference type="NCBI Taxonomy" id="6850"/>
    <lineage>
        <taxon>Eukaryota</taxon>
        <taxon>Metazoa</taxon>
        <taxon>Ecdysozoa</taxon>
        <taxon>Arthropoda</taxon>
        <taxon>Chelicerata</taxon>
        <taxon>Merostomata</taxon>
        <taxon>Xiphosura</taxon>
        <taxon>Limulidae</taxon>
        <taxon>Limulus</taxon>
    </lineage>
</organism>
<reference evidence="3" key="1">
    <citation type="submission" date="2025-08" db="UniProtKB">
        <authorList>
            <consortium name="RefSeq"/>
        </authorList>
    </citation>
    <scope>IDENTIFICATION</scope>
    <source>
        <tissue evidence="3">Muscle</tissue>
    </source>
</reference>
<evidence type="ECO:0000313" key="2">
    <source>
        <dbReference type="Proteomes" id="UP000694941"/>
    </source>
</evidence>
<feature type="compositionally biased region" description="Low complexity" evidence="1">
    <location>
        <begin position="504"/>
        <end position="522"/>
    </location>
</feature>
<sequence length="570" mass="63090">MVAQNCHAMISTVSVPCSEVADQSTRNSVVSNCVSIEVGQALSTGPCDQDNISTELSSQQPTIIHLSLTETMIEQQANGGDQSHKKKELKHFSNSDSYDNVSLGNLSNILKQKDEVPECDKKIQEKSSCTEKLTNMYALPDPKKESICVSPDGSELNTHSLAASLSVGKNLPENHGVNGELSTYTSFLPNPWGSAKKKKIIIKQLPPLESSIETDNKMIVRKSLRRQTSKSCFIITSQSEPKTCDAGNLDISKNYLSRTLPDEENKNYDKILKSSDLGKSIVDIECVTQKSQVTTNCVFEKKQMHCPKQKAVLTVSPNKTKSTILRRKRTQGKSVKHKNKCLVKKKRKRKESMLDTVTINIPSQKPKRPKLSLGPYIHIVGTKERPLSVSVINLALTGEEMAKPRVQVANRNPNRRLHVGHVSTLSSAYDAFTKDETWLCAFCHRRSHVDDLGDLFGPYYIEDDNPKKDDDVLVDTNACNPVELNKHCRSRVKDRKNSTYSKFPGQSTSSQSPGSKQPSPSTCSAQPSGKPLSEFWVHESCAFWAHGVYLASVDQEIAGLAQAVKEAADM</sequence>